<reference evidence="4" key="1">
    <citation type="journal article" date="2023" name="Mol. Biol. Evol.">
        <title>Third-Generation Sequencing Reveals the Adaptive Role of the Epigenome in Three Deep-Sea Polychaetes.</title>
        <authorList>
            <person name="Perez M."/>
            <person name="Aroh O."/>
            <person name="Sun Y."/>
            <person name="Lan Y."/>
            <person name="Juniper S.K."/>
            <person name="Young C.R."/>
            <person name="Angers B."/>
            <person name="Qian P.Y."/>
        </authorList>
    </citation>
    <scope>NUCLEOTIDE SEQUENCE</scope>
    <source>
        <strain evidence="4">P08H-3</strain>
    </source>
</reference>
<dbReference type="GO" id="GO:0030686">
    <property type="term" value="C:90S preribosome"/>
    <property type="evidence" value="ECO:0007669"/>
    <property type="project" value="TreeGrafter"/>
</dbReference>
<feature type="non-terminal residue" evidence="4">
    <location>
        <position position="1"/>
    </location>
</feature>
<evidence type="ECO:0000259" key="1">
    <source>
        <dbReference type="Pfam" id="PF07539"/>
    </source>
</evidence>
<dbReference type="InterPro" id="IPR046523">
    <property type="entry name" value="UTP20_dom"/>
</dbReference>
<feature type="domain" description="U3 small nucleolar RNA-associated protein 20 C-terminal" evidence="3">
    <location>
        <begin position="1036"/>
        <end position="1163"/>
    </location>
</feature>
<feature type="domain" description="U3 small nucleolar RNA-associated protein 20 N-terminal" evidence="1">
    <location>
        <begin position="80"/>
        <end position="203"/>
    </location>
</feature>
<dbReference type="Pfam" id="PF07539">
    <property type="entry name" value="UTP20_N"/>
    <property type="match status" value="1"/>
</dbReference>
<proteinExistence type="predicted"/>
<dbReference type="EMBL" id="JAODUP010000334">
    <property type="protein sequence ID" value="KAK2152288.1"/>
    <property type="molecule type" value="Genomic_DNA"/>
</dbReference>
<dbReference type="InterPro" id="IPR011430">
    <property type="entry name" value="UTP20_N"/>
</dbReference>
<comment type="caution">
    <text evidence="4">The sequence shown here is derived from an EMBL/GenBank/DDBJ whole genome shotgun (WGS) entry which is preliminary data.</text>
</comment>
<evidence type="ECO:0000259" key="3">
    <source>
        <dbReference type="Pfam" id="PF23099"/>
    </source>
</evidence>
<evidence type="ECO:0000313" key="5">
    <source>
        <dbReference type="Proteomes" id="UP001208570"/>
    </source>
</evidence>
<keyword evidence="5" id="KW-1185">Reference proteome</keyword>
<dbReference type="Gene3D" id="1.25.10.10">
    <property type="entry name" value="Leucine-rich Repeat Variant"/>
    <property type="match status" value="1"/>
</dbReference>
<dbReference type="GO" id="GO:0032040">
    <property type="term" value="C:small-subunit processome"/>
    <property type="evidence" value="ECO:0007669"/>
    <property type="project" value="TreeGrafter"/>
</dbReference>
<accession>A0AAD9N1S7</accession>
<name>A0AAD9N1S7_9ANNE</name>
<dbReference type="InterPro" id="IPR052575">
    <property type="entry name" value="SSU_processome_comp_20"/>
</dbReference>
<dbReference type="PANTHER" id="PTHR17695">
    <property type="entry name" value="SMALL SUBUNIT PROCESSOME COMPONENT 20 HOMOLOG"/>
    <property type="match status" value="1"/>
</dbReference>
<sequence length="1212" mass="139157">FFPLFAMVHPDYSNLTPLPFIFQLLHAKNVKESEHPYGIQLLLPHVPTILQHLKTVVHKLANSVSKKKLMPVQELTILSRPLSKLFSIIEHRNSRVKLCDIFKINSWDKRRVDEPDYLLRLEGFDEAQKLLEQTPDATVMLTLLHNCCFFITTTTDMSLRDTSSFCIEKLIEKIASMPTDCDLFRLVIILNLLPEIKDKLKHKQEVVRNEFINILASLTKHFSSCPGFVDLTHLMEKDDIEVDFFSNIVHIQQHRRARALRRLVRILGTVKFSTATLISYMLPMATMFIKDESYAKAINLHDAAVEATSAICRQLPWQHYVLVLRYFIAYMSRSTENQKLAIRLIVGVLDAFHFDLRNSVGPKAAHLVSKKDIGDKENAAVDVDAKSDDEHKKAHKKVYAEDEEILRVPLALAMVKLLQHLPAGRLESNLPGVLLKVCQFLRSRSNDIRESARDTINKILQSLGAKYFYFIVKELQGTLKRGYQMHVLCYTVWSLMKSLTESVLSTGDLDHCMSMLVQIFNEELFGDMAEEKEVNAITNKLFEAKSSKSYDSYGIMAKFVSKQSLASLIKPLVQILEASNSHKKAKKVSDVLHKVSLGLVENNGLELSDLMTFIFALTTETLPQLKPKEKVTSAKVEKPGARPLSTYLLDSEPKRGGAKPQTNIKTNMYLIVEFGLQVLHNLLKKSTLIAKGDNHIELLDPFVSPVTTCLSSKYIKVTTIGLRCLLWLFKFPLPSLKDHIETITNHLFVLLSNYAAPGAAQGENLEMIMICFKAILSRKLVCPEMQDVMKKIEQLSILSETPHIRLQCRQIVIQYLLDYPLGKRLKCHLEFYICQLEYQHEAGRQSALEMLAKIFSDFPQAILTKYSGLFFLPLASRLVSDESAQCQELTSLAIKTLLSNLDSTERDSLFSICMEWFKSEDAPIRKLSAKTYSEEDDRYNDRHLFIMLHLIMKLYRQCDIFRKPSWTRTVNQIWAHVQGHLLYPHAWVRLCTAQLFGLLFSSWTPEELVTAVRELTKQKSLHDSKKKRQRNKEENIPEYLLDDFQTKLYTLCGVFCKQLSSPVLEQDLADQVIKNLVFMAKILKLMHDNELIMSEENTSDCNKIHQKSSDAESDDVKKRASFLWLIRRMCREARMEASLNPRHTIKRKSVFKWLAAVSLDLDATLKKLSQEILDLIKSVAGLQNFTKQYAMVHRSLVDKRETRKRQRAMEID</sequence>
<gene>
    <name evidence="4" type="ORF">LSH36_335g03022</name>
</gene>
<dbReference type="AlphaFoldDB" id="A0AAD9N1S7"/>
<dbReference type="PANTHER" id="PTHR17695:SF11">
    <property type="entry name" value="SMALL SUBUNIT PROCESSOME COMPONENT 20 HOMOLOG"/>
    <property type="match status" value="1"/>
</dbReference>
<feature type="domain" description="U3 small nucleolar RNA-associated protein 20" evidence="2">
    <location>
        <begin position="400"/>
        <end position="617"/>
    </location>
</feature>
<dbReference type="Pfam" id="PF20416">
    <property type="entry name" value="UTP20"/>
    <property type="match status" value="1"/>
</dbReference>
<dbReference type="SUPFAM" id="SSF48371">
    <property type="entry name" value="ARM repeat"/>
    <property type="match status" value="1"/>
</dbReference>
<dbReference type="Pfam" id="PF23099">
    <property type="entry name" value="UTP20_C"/>
    <property type="match status" value="1"/>
</dbReference>
<dbReference type="InterPro" id="IPR057525">
    <property type="entry name" value="UTP20_C"/>
</dbReference>
<evidence type="ECO:0000313" key="4">
    <source>
        <dbReference type="EMBL" id="KAK2152288.1"/>
    </source>
</evidence>
<dbReference type="InterPro" id="IPR011989">
    <property type="entry name" value="ARM-like"/>
</dbReference>
<dbReference type="InterPro" id="IPR016024">
    <property type="entry name" value="ARM-type_fold"/>
</dbReference>
<dbReference type="Proteomes" id="UP001208570">
    <property type="component" value="Unassembled WGS sequence"/>
</dbReference>
<evidence type="ECO:0000259" key="2">
    <source>
        <dbReference type="Pfam" id="PF20416"/>
    </source>
</evidence>
<protein>
    <recommendedName>
        <fullName evidence="6">Small subunit processome component 20 homolog</fullName>
    </recommendedName>
</protein>
<organism evidence="4 5">
    <name type="scientific">Paralvinella palmiformis</name>
    <dbReference type="NCBI Taxonomy" id="53620"/>
    <lineage>
        <taxon>Eukaryota</taxon>
        <taxon>Metazoa</taxon>
        <taxon>Spiralia</taxon>
        <taxon>Lophotrochozoa</taxon>
        <taxon>Annelida</taxon>
        <taxon>Polychaeta</taxon>
        <taxon>Sedentaria</taxon>
        <taxon>Canalipalpata</taxon>
        <taxon>Terebellida</taxon>
        <taxon>Terebelliformia</taxon>
        <taxon>Alvinellidae</taxon>
        <taxon>Paralvinella</taxon>
    </lineage>
</organism>
<evidence type="ECO:0008006" key="6">
    <source>
        <dbReference type="Google" id="ProtNLM"/>
    </source>
</evidence>